<comment type="caution">
    <text evidence="2">The sequence shown here is derived from an EMBL/GenBank/DDBJ whole genome shotgun (WGS) entry which is preliminary data.</text>
</comment>
<proteinExistence type="predicted"/>
<feature type="compositionally biased region" description="Polar residues" evidence="1">
    <location>
        <begin position="52"/>
        <end position="61"/>
    </location>
</feature>
<protein>
    <submittedName>
        <fullName evidence="2">Uncharacterized protein</fullName>
    </submittedName>
</protein>
<accession>A0A4Z2HPR1</accession>
<dbReference type="Proteomes" id="UP000314294">
    <property type="component" value="Unassembled WGS sequence"/>
</dbReference>
<evidence type="ECO:0000313" key="2">
    <source>
        <dbReference type="EMBL" id="TNN66973.1"/>
    </source>
</evidence>
<gene>
    <name evidence="2" type="ORF">EYF80_022746</name>
</gene>
<name>A0A4Z2HPR1_9TELE</name>
<evidence type="ECO:0000256" key="1">
    <source>
        <dbReference type="SAM" id="MobiDB-lite"/>
    </source>
</evidence>
<evidence type="ECO:0000313" key="3">
    <source>
        <dbReference type="Proteomes" id="UP000314294"/>
    </source>
</evidence>
<sequence length="61" mass="6553">MRPPEGATCPSLPGQWRPGSGLRSICLLESLDWYPSSGSGPQLQAPGPVRVQCSSSWRKEA</sequence>
<reference evidence="2 3" key="1">
    <citation type="submission" date="2019-03" db="EMBL/GenBank/DDBJ databases">
        <title>First draft genome of Liparis tanakae, snailfish: a comprehensive survey of snailfish specific genes.</title>
        <authorList>
            <person name="Kim W."/>
            <person name="Song I."/>
            <person name="Jeong J.-H."/>
            <person name="Kim D."/>
            <person name="Kim S."/>
            <person name="Ryu S."/>
            <person name="Song J.Y."/>
            <person name="Lee S.K."/>
        </authorList>
    </citation>
    <scope>NUCLEOTIDE SEQUENCE [LARGE SCALE GENOMIC DNA]</scope>
    <source>
        <tissue evidence="2">Muscle</tissue>
    </source>
</reference>
<dbReference type="AlphaFoldDB" id="A0A4Z2HPR1"/>
<feature type="region of interest" description="Disordered" evidence="1">
    <location>
        <begin position="37"/>
        <end position="61"/>
    </location>
</feature>
<dbReference type="EMBL" id="SRLO01000211">
    <property type="protein sequence ID" value="TNN66973.1"/>
    <property type="molecule type" value="Genomic_DNA"/>
</dbReference>
<keyword evidence="3" id="KW-1185">Reference proteome</keyword>
<organism evidence="2 3">
    <name type="scientific">Liparis tanakae</name>
    <name type="common">Tanaka's snailfish</name>
    <dbReference type="NCBI Taxonomy" id="230148"/>
    <lineage>
        <taxon>Eukaryota</taxon>
        <taxon>Metazoa</taxon>
        <taxon>Chordata</taxon>
        <taxon>Craniata</taxon>
        <taxon>Vertebrata</taxon>
        <taxon>Euteleostomi</taxon>
        <taxon>Actinopterygii</taxon>
        <taxon>Neopterygii</taxon>
        <taxon>Teleostei</taxon>
        <taxon>Neoteleostei</taxon>
        <taxon>Acanthomorphata</taxon>
        <taxon>Eupercaria</taxon>
        <taxon>Perciformes</taxon>
        <taxon>Cottioidei</taxon>
        <taxon>Cottales</taxon>
        <taxon>Liparidae</taxon>
        <taxon>Liparis</taxon>
    </lineage>
</organism>